<reference evidence="3 4" key="1">
    <citation type="submission" date="2016-05" db="EMBL/GenBank/DDBJ databases">
        <title>Genome sequencing reveals origins of a unique bacterial endosymbiosis in the earliest lineages of terrestrial Fungi.</title>
        <authorList>
            <consortium name="DOE Joint Genome Institute"/>
            <person name="Uehling J."/>
            <person name="Gryganskyi A."/>
            <person name="Hameed K."/>
            <person name="Tschaplinski T."/>
            <person name="Misztal P."/>
            <person name="Wu S."/>
            <person name="Desiro A."/>
            <person name="Vande Pol N."/>
            <person name="Du Z.-Y."/>
            <person name="Zienkiewicz A."/>
            <person name="Zienkiewicz K."/>
            <person name="Morin E."/>
            <person name="Tisserant E."/>
            <person name="Splivallo R."/>
            <person name="Hainaut M."/>
            <person name="Henrissat B."/>
            <person name="Ohm R."/>
            <person name="Kuo A."/>
            <person name="Yan J."/>
            <person name="Lipzen A."/>
            <person name="Nolan M."/>
            <person name="Labutti K."/>
            <person name="Barry K."/>
            <person name="Goldstein A."/>
            <person name="Labbe J."/>
            <person name="Schadt C."/>
            <person name="Tuskan G."/>
            <person name="Grigoriev I."/>
            <person name="Martin F."/>
            <person name="Vilgalys R."/>
            <person name="Bonito G."/>
        </authorList>
    </citation>
    <scope>NUCLEOTIDE SEQUENCE [LARGE SCALE GENOMIC DNA]</scope>
    <source>
        <strain evidence="3 4">AG-77</strain>
    </source>
</reference>
<gene>
    <name evidence="3" type="ORF">K457DRAFT_204168</name>
</gene>
<dbReference type="Proteomes" id="UP000078512">
    <property type="component" value="Unassembled WGS sequence"/>
</dbReference>
<dbReference type="STRING" id="1314771.A0A197JGP7"/>
<organism evidence="3 4">
    <name type="scientific">Linnemannia elongata AG-77</name>
    <dbReference type="NCBI Taxonomy" id="1314771"/>
    <lineage>
        <taxon>Eukaryota</taxon>
        <taxon>Fungi</taxon>
        <taxon>Fungi incertae sedis</taxon>
        <taxon>Mucoromycota</taxon>
        <taxon>Mortierellomycotina</taxon>
        <taxon>Mortierellomycetes</taxon>
        <taxon>Mortierellales</taxon>
        <taxon>Mortierellaceae</taxon>
        <taxon>Linnemannia</taxon>
    </lineage>
</organism>
<feature type="signal peptide" evidence="2">
    <location>
        <begin position="1"/>
        <end position="31"/>
    </location>
</feature>
<evidence type="ECO:0000256" key="1">
    <source>
        <dbReference type="SAM" id="MobiDB-lite"/>
    </source>
</evidence>
<accession>A0A197JGP7</accession>
<feature type="region of interest" description="Disordered" evidence="1">
    <location>
        <begin position="50"/>
        <end position="81"/>
    </location>
</feature>
<proteinExistence type="predicted"/>
<dbReference type="EMBL" id="KV442115">
    <property type="protein sequence ID" value="OAQ23569.1"/>
    <property type="molecule type" value="Genomic_DNA"/>
</dbReference>
<dbReference type="InterPro" id="IPR032675">
    <property type="entry name" value="LRR_dom_sf"/>
</dbReference>
<protein>
    <recommendedName>
        <fullName evidence="5">F-box domain-containing protein</fullName>
    </recommendedName>
</protein>
<feature type="chain" id="PRO_5008275933" description="F-box domain-containing protein" evidence="2">
    <location>
        <begin position="32"/>
        <end position="414"/>
    </location>
</feature>
<evidence type="ECO:0000313" key="3">
    <source>
        <dbReference type="EMBL" id="OAQ23569.1"/>
    </source>
</evidence>
<dbReference type="OrthoDB" id="2434117at2759"/>
<keyword evidence="4" id="KW-1185">Reference proteome</keyword>
<evidence type="ECO:0000256" key="2">
    <source>
        <dbReference type="SAM" id="SignalP"/>
    </source>
</evidence>
<evidence type="ECO:0008006" key="5">
    <source>
        <dbReference type="Google" id="ProtNLM"/>
    </source>
</evidence>
<dbReference type="Gene3D" id="3.80.10.10">
    <property type="entry name" value="Ribonuclease Inhibitor"/>
    <property type="match status" value="1"/>
</dbReference>
<sequence>MFRRNPDCVIFNFFFCSFLFHLPSFTNLVLPTHQDNDSSSNDNSLRHILQHPRTNLPPHPLHPTTRPHQTPPTQPPHQHHLHPRVLAHTRPHPPHSFRTTLGLAQCSSSIQSQHTLKGGEDVMGIIQQIPPGHRIQNIRLANCLDNALPSTTAAAFLRHAESLRRIELSATRLLKSATIQTILVECQGLEYLKIEESVSLTECALHLEDAALAQWGCTQMRYLELTVAFTPDGRDPKYFAADPTMVTWTEEDHYHWDLMNKLYTQIGSLSELVVLKLKAAGAPRPPHTMRIRKRGDNFKDTCLPGILSLEDPTTGKIGFLSRLSGLTKLRELRGSLFWKNREVLARTGEREVEWFVNHLPALRRMVLLFRCSTQCAIVQQDGEEVPWVIRELQRRRPGLLLVGDQRDEYDNVIL</sequence>
<name>A0A197JGP7_9FUNG</name>
<dbReference type="AlphaFoldDB" id="A0A197JGP7"/>
<evidence type="ECO:0000313" key="4">
    <source>
        <dbReference type="Proteomes" id="UP000078512"/>
    </source>
</evidence>
<keyword evidence="2" id="KW-0732">Signal</keyword>